<name>A0ABR4QNC8_9CEST</name>
<evidence type="ECO:0000313" key="2">
    <source>
        <dbReference type="EMBL" id="KAL5111047.1"/>
    </source>
</evidence>
<organism evidence="2 3">
    <name type="scientific">Taenia crassiceps</name>
    <dbReference type="NCBI Taxonomy" id="6207"/>
    <lineage>
        <taxon>Eukaryota</taxon>
        <taxon>Metazoa</taxon>
        <taxon>Spiralia</taxon>
        <taxon>Lophotrochozoa</taxon>
        <taxon>Platyhelminthes</taxon>
        <taxon>Cestoda</taxon>
        <taxon>Eucestoda</taxon>
        <taxon>Cyclophyllidea</taxon>
        <taxon>Taeniidae</taxon>
        <taxon>Taenia</taxon>
    </lineage>
</organism>
<comment type="caution">
    <text evidence="2">The sequence shown here is derived from an EMBL/GenBank/DDBJ whole genome shotgun (WGS) entry which is preliminary data.</text>
</comment>
<evidence type="ECO:0000313" key="3">
    <source>
        <dbReference type="Proteomes" id="UP001651158"/>
    </source>
</evidence>
<feature type="transmembrane region" description="Helical" evidence="1">
    <location>
        <begin position="59"/>
        <end position="78"/>
    </location>
</feature>
<evidence type="ECO:0000256" key="1">
    <source>
        <dbReference type="SAM" id="Phobius"/>
    </source>
</evidence>
<dbReference type="EMBL" id="JAKROA010000002">
    <property type="protein sequence ID" value="KAL5111047.1"/>
    <property type="molecule type" value="Genomic_DNA"/>
</dbReference>
<accession>A0ABR4QNC8</accession>
<reference evidence="2 3" key="1">
    <citation type="journal article" date="2022" name="Front. Cell. Infect. Microbiol.">
        <title>The Genomes of Two Strains of Taenia crassiceps the Animal Model for the Study of Human Cysticercosis.</title>
        <authorList>
            <person name="Bobes R.J."/>
            <person name="Estrada K."/>
            <person name="Rios-Valencia D.G."/>
            <person name="Calderon-Gallegos A."/>
            <person name="de la Torre P."/>
            <person name="Carrero J.C."/>
            <person name="Sanchez-Flores A."/>
            <person name="Laclette J.P."/>
        </authorList>
    </citation>
    <scope>NUCLEOTIDE SEQUENCE [LARGE SCALE GENOMIC DNA]</scope>
    <source>
        <strain evidence="2">WFUcys</strain>
    </source>
</reference>
<protein>
    <submittedName>
        <fullName evidence="2">Uncharacterized protein</fullName>
    </submittedName>
</protein>
<keyword evidence="1" id="KW-0472">Membrane</keyword>
<keyword evidence="1" id="KW-0812">Transmembrane</keyword>
<sequence>MAAYNFPKTSRCCLVGDILGRRRPGCFYIKYATFACEQKGSKLLHTCIPMLLEVILRRSAWMLAFLTIGYNLNGYINLFGSICMRTSMCTKETSCLVKRYFKMLLQFKNLEQSTGRNVGKEMTIGFGGGIMMIKNHVSQAPPHLYAFVNLASVCFAGISLAENKLWLVMSSTKQPMQHS</sequence>
<keyword evidence="3" id="KW-1185">Reference proteome</keyword>
<proteinExistence type="predicted"/>
<keyword evidence="1" id="KW-1133">Transmembrane helix</keyword>
<gene>
    <name evidence="2" type="ORF">TcWFU_010329</name>
</gene>
<dbReference type="Proteomes" id="UP001651158">
    <property type="component" value="Unassembled WGS sequence"/>
</dbReference>